<feature type="signal peptide" evidence="1">
    <location>
        <begin position="1"/>
        <end position="22"/>
    </location>
</feature>
<evidence type="ECO:0008006" key="4">
    <source>
        <dbReference type="Google" id="ProtNLM"/>
    </source>
</evidence>
<dbReference type="Proteomes" id="UP000027135">
    <property type="component" value="Unassembled WGS sequence"/>
</dbReference>
<dbReference type="AlphaFoldDB" id="A0A067QP08"/>
<dbReference type="EMBL" id="KK853123">
    <property type="protein sequence ID" value="KDR11073.1"/>
    <property type="molecule type" value="Genomic_DNA"/>
</dbReference>
<evidence type="ECO:0000256" key="1">
    <source>
        <dbReference type="SAM" id="SignalP"/>
    </source>
</evidence>
<sequence>MCCRQAVLLALMLVVMYAATEARYLPTRSQDDRLDRLRELLRDLLESEVEKTNVNNNSYDRRMLYKRQVPMITTEQQQAPLVSAQQ</sequence>
<evidence type="ECO:0000313" key="2">
    <source>
        <dbReference type="EMBL" id="KDR11073.1"/>
    </source>
</evidence>
<dbReference type="eggNOG" id="ENOG502SFVB">
    <property type="taxonomic scope" value="Eukaryota"/>
</dbReference>
<dbReference type="InParanoid" id="A0A067QP08"/>
<feature type="chain" id="PRO_5001644199" description="Proctolin" evidence="1">
    <location>
        <begin position="23"/>
        <end position="86"/>
    </location>
</feature>
<keyword evidence="1" id="KW-0732">Signal</keyword>
<gene>
    <name evidence="2" type="ORF">L798_14658</name>
</gene>
<keyword evidence="3" id="KW-1185">Reference proteome</keyword>
<evidence type="ECO:0000313" key="3">
    <source>
        <dbReference type="Proteomes" id="UP000027135"/>
    </source>
</evidence>
<dbReference type="OMA" id="PIMEHPA"/>
<organism evidence="2 3">
    <name type="scientific">Zootermopsis nevadensis</name>
    <name type="common">Dampwood termite</name>
    <dbReference type="NCBI Taxonomy" id="136037"/>
    <lineage>
        <taxon>Eukaryota</taxon>
        <taxon>Metazoa</taxon>
        <taxon>Ecdysozoa</taxon>
        <taxon>Arthropoda</taxon>
        <taxon>Hexapoda</taxon>
        <taxon>Insecta</taxon>
        <taxon>Pterygota</taxon>
        <taxon>Neoptera</taxon>
        <taxon>Polyneoptera</taxon>
        <taxon>Dictyoptera</taxon>
        <taxon>Blattodea</taxon>
        <taxon>Blattoidea</taxon>
        <taxon>Termitoidae</taxon>
        <taxon>Termopsidae</taxon>
        <taxon>Zootermopsis</taxon>
    </lineage>
</organism>
<reference evidence="2 3" key="1">
    <citation type="journal article" date="2014" name="Nat. Commun.">
        <title>Molecular traces of alternative social organization in a termite genome.</title>
        <authorList>
            <person name="Terrapon N."/>
            <person name="Li C."/>
            <person name="Robertson H.M."/>
            <person name="Ji L."/>
            <person name="Meng X."/>
            <person name="Booth W."/>
            <person name="Chen Z."/>
            <person name="Childers C.P."/>
            <person name="Glastad K.M."/>
            <person name="Gokhale K."/>
            <person name="Gowin J."/>
            <person name="Gronenberg W."/>
            <person name="Hermansen R.A."/>
            <person name="Hu H."/>
            <person name="Hunt B.G."/>
            <person name="Huylmans A.K."/>
            <person name="Khalil S.M."/>
            <person name="Mitchell R.D."/>
            <person name="Munoz-Torres M.C."/>
            <person name="Mustard J.A."/>
            <person name="Pan H."/>
            <person name="Reese J.T."/>
            <person name="Scharf M.E."/>
            <person name="Sun F."/>
            <person name="Vogel H."/>
            <person name="Xiao J."/>
            <person name="Yang W."/>
            <person name="Yang Z."/>
            <person name="Yang Z."/>
            <person name="Zhou J."/>
            <person name="Zhu J."/>
            <person name="Brent C.S."/>
            <person name="Elsik C.G."/>
            <person name="Goodisman M.A."/>
            <person name="Liberles D.A."/>
            <person name="Roe R.M."/>
            <person name="Vargo E.L."/>
            <person name="Vilcinskas A."/>
            <person name="Wang J."/>
            <person name="Bornberg-Bauer E."/>
            <person name="Korb J."/>
            <person name="Zhang G."/>
            <person name="Liebig J."/>
        </authorList>
    </citation>
    <scope>NUCLEOTIDE SEQUENCE [LARGE SCALE GENOMIC DNA]</scope>
    <source>
        <tissue evidence="2">Whole organism</tissue>
    </source>
</reference>
<protein>
    <recommendedName>
        <fullName evidence="4">Proctolin</fullName>
    </recommendedName>
</protein>
<proteinExistence type="predicted"/>
<accession>A0A067QP08</accession>
<name>A0A067QP08_ZOONE</name>